<protein>
    <recommendedName>
        <fullName evidence="4">DUF3511 domain protein</fullName>
    </recommendedName>
</protein>
<dbReference type="InterPro" id="IPR021899">
    <property type="entry name" value="DUF3511"/>
</dbReference>
<dbReference type="Pfam" id="PF12023">
    <property type="entry name" value="DUF3511"/>
    <property type="match status" value="1"/>
</dbReference>
<dbReference type="OrthoDB" id="1655903at2759"/>
<evidence type="ECO:0008006" key="4">
    <source>
        <dbReference type="Google" id="ProtNLM"/>
    </source>
</evidence>
<proteinExistence type="predicted"/>
<organism evidence="2 3">
    <name type="scientific">Kingdonia uniflora</name>
    <dbReference type="NCBI Taxonomy" id="39325"/>
    <lineage>
        <taxon>Eukaryota</taxon>
        <taxon>Viridiplantae</taxon>
        <taxon>Streptophyta</taxon>
        <taxon>Embryophyta</taxon>
        <taxon>Tracheophyta</taxon>
        <taxon>Spermatophyta</taxon>
        <taxon>Magnoliopsida</taxon>
        <taxon>Ranunculales</taxon>
        <taxon>Circaeasteraceae</taxon>
        <taxon>Kingdonia</taxon>
    </lineage>
</organism>
<reference evidence="2 3" key="1">
    <citation type="journal article" date="2020" name="IScience">
        <title>Genome Sequencing of the Endangered Kingdonia uniflora (Circaeasteraceae, Ranunculales) Reveals Potential Mechanisms of Evolutionary Specialization.</title>
        <authorList>
            <person name="Sun Y."/>
            <person name="Deng T."/>
            <person name="Zhang A."/>
            <person name="Moore M.J."/>
            <person name="Landis J.B."/>
            <person name="Lin N."/>
            <person name="Zhang H."/>
            <person name="Zhang X."/>
            <person name="Huang J."/>
            <person name="Zhang X."/>
            <person name="Sun H."/>
            <person name="Wang H."/>
        </authorList>
    </citation>
    <scope>NUCLEOTIDE SEQUENCE [LARGE SCALE GENOMIC DNA]</scope>
    <source>
        <strain evidence="2">TB1705</strain>
        <tissue evidence="2">Leaf</tissue>
    </source>
</reference>
<evidence type="ECO:0000256" key="1">
    <source>
        <dbReference type="SAM" id="MobiDB-lite"/>
    </source>
</evidence>
<sequence length="124" mass="14281">MEDFRSKSCGDGRMQIEAYYGDRPSYSGMQDLRSYSTSYAPPHHFSGATNTNINNKEGKFKKGKSNVGSSSSSVKNWSFNDPELQRKKRVASYKVYAVEGKMKGSFRKSFRWLKDRYTQVVYGW</sequence>
<gene>
    <name evidence="2" type="ORF">GIB67_041692</name>
</gene>
<dbReference type="EMBL" id="JACGCM010001281">
    <property type="protein sequence ID" value="KAF6157231.1"/>
    <property type="molecule type" value="Genomic_DNA"/>
</dbReference>
<dbReference type="PANTHER" id="PTHR33193">
    <property type="entry name" value="DOMAIN PROTEIN, PUTATIVE (DUF3511)-RELATED"/>
    <property type="match status" value="1"/>
</dbReference>
<accession>A0A7J7MQR9</accession>
<feature type="region of interest" description="Disordered" evidence="1">
    <location>
        <begin position="45"/>
        <end position="78"/>
    </location>
</feature>
<feature type="compositionally biased region" description="Low complexity" evidence="1">
    <location>
        <begin position="65"/>
        <end position="78"/>
    </location>
</feature>
<dbReference type="AlphaFoldDB" id="A0A7J7MQR9"/>
<keyword evidence="3" id="KW-1185">Reference proteome</keyword>
<evidence type="ECO:0000313" key="2">
    <source>
        <dbReference type="EMBL" id="KAF6157231.1"/>
    </source>
</evidence>
<dbReference type="Proteomes" id="UP000541444">
    <property type="component" value="Unassembled WGS sequence"/>
</dbReference>
<name>A0A7J7MQR9_9MAGN</name>
<evidence type="ECO:0000313" key="3">
    <source>
        <dbReference type="Proteomes" id="UP000541444"/>
    </source>
</evidence>
<comment type="caution">
    <text evidence="2">The sequence shown here is derived from an EMBL/GenBank/DDBJ whole genome shotgun (WGS) entry which is preliminary data.</text>
</comment>
<dbReference type="PANTHER" id="PTHR33193:SF43">
    <property type="entry name" value="TRANSMEMBRANE PROTEIN DDB_G0273707_DDB_G0273361-LIKE"/>
    <property type="match status" value="1"/>
</dbReference>